<keyword evidence="1" id="KW-1133">Transmembrane helix</keyword>
<name>A0A6H1TXR1_9CYAN</name>
<dbReference type="EMBL" id="CP051167">
    <property type="protein sequence ID" value="QIZ70139.1"/>
    <property type="molecule type" value="Genomic_DNA"/>
</dbReference>
<dbReference type="RefSeq" id="WP_168568296.1">
    <property type="nucleotide sequence ID" value="NZ_CP051167.1"/>
</dbReference>
<feature type="transmembrane region" description="Helical" evidence="1">
    <location>
        <begin position="20"/>
        <end position="41"/>
    </location>
</feature>
<dbReference type="KEGG" id="oxy:HCG48_05785"/>
<gene>
    <name evidence="2" type="ORF">HCG48_05785</name>
</gene>
<reference evidence="2 3" key="1">
    <citation type="submission" date="2020-04" db="EMBL/GenBank/DDBJ databases">
        <authorList>
            <person name="Basu S."/>
            <person name="Maruthanayagam V."/>
            <person name="Chakraborty S."/>
            <person name="Pramanik A."/>
            <person name="Mukherjee J."/>
            <person name="Brink B."/>
        </authorList>
    </citation>
    <scope>NUCLEOTIDE SEQUENCE [LARGE SCALE GENOMIC DNA]</scope>
    <source>
        <strain evidence="2 3">AP17</strain>
    </source>
</reference>
<keyword evidence="3" id="KW-1185">Reference proteome</keyword>
<keyword evidence="1" id="KW-0472">Membrane</keyword>
<keyword evidence="1" id="KW-0812">Transmembrane</keyword>
<evidence type="ECO:0000256" key="1">
    <source>
        <dbReference type="SAM" id="Phobius"/>
    </source>
</evidence>
<proteinExistence type="predicted"/>
<evidence type="ECO:0008006" key="4">
    <source>
        <dbReference type="Google" id="ProtNLM"/>
    </source>
</evidence>
<sequence length="79" mass="9271">MKPLKFAKIKWFDRYSFKRLVFPVAILFFIGFGEWATMLNIPGKSYRGELPPLTAYEADLARLLRRDIETISGDMRKID</sequence>
<protein>
    <recommendedName>
        <fullName evidence="4">ABC transporter permease</fullName>
    </recommendedName>
</protein>
<organism evidence="2 3">
    <name type="scientific">Oxynema aestuarii AP17</name>
    <dbReference type="NCBI Taxonomy" id="2064643"/>
    <lineage>
        <taxon>Bacteria</taxon>
        <taxon>Bacillati</taxon>
        <taxon>Cyanobacteriota</taxon>
        <taxon>Cyanophyceae</taxon>
        <taxon>Oscillatoriophycideae</taxon>
        <taxon>Oscillatoriales</taxon>
        <taxon>Oscillatoriaceae</taxon>
        <taxon>Oxynema</taxon>
        <taxon>Oxynema aestuarii</taxon>
    </lineage>
</organism>
<dbReference type="AlphaFoldDB" id="A0A6H1TXR1"/>
<evidence type="ECO:0000313" key="3">
    <source>
        <dbReference type="Proteomes" id="UP000500857"/>
    </source>
</evidence>
<accession>A0A6H1TXR1</accession>
<evidence type="ECO:0000313" key="2">
    <source>
        <dbReference type="EMBL" id="QIZ70139.1"/>
    </source>
</evidence>
<dbReference type="Proteomes" id="UP000500857">
    <property type="component" value="Chromosome"/>
</dbReference>